<organism evidence="1">
    <name type="scientific">invertebrate metagenome</name>
    <dbReference type="NCBI Taxonomy" id="1711999"/>
    <lineage>
        <taxon>unclassified sequences</taxon>
        <taxon>metagenomes</taxon>
        <taxon>organismal metagenomes</taxon>
    </lineage>
</organism>
<sequence length="38" mass="4441">MRFTDREQDTIKQTIQCYDPLARVLIFVSCAVPQKVIN</sequence>
<dbReference type="EMBL" id="NSIT01000158">
    <property type="protein sequence ID" value="PJE78569.1"/>
    <property type="molecule type" value="Genomic_DNA"/>
</dbReference>
<protein>
    <submittedName>
        <fullName evidence="1">Uncharacterized protein</fullName>
    </submittedName>
</protein>
<accession>A0A2H9T5T9</accession>
<evidence type="ECO:0000313" key="1">
    <source>
        <dbReference type="EMBL" id="PJE78569.1"/>
    </source>
</evidence>
<reference evidence="1" key="1">
    <citation type="journal article" date="2017" name="Appl. Environ. Microbiol.">
        <title>Molecular characterization of an Endozoicomonas-like organism causing infection in king scallop Pecten maximus L.</title>
        <authorList>
            <person name="Cano I."/>
            <person name="van Aerle R."/>
            <person name="Ross S."/>
            <person name="Verner-Jeffreys D.W."/>
            <person name="Paley R.K."/>
            <person name="Rimmer G."/>
            <person name="Ryder D."/>
            <person name="Hooper P."/>
            <person name="Stone D."/>
            <person name="Feist S.W."/>
        </authorList>
    </citation>
    <scope>NUCLEOTIDE SEQUENCE</scope>
</reference>
<dbReference type="AlphaFoldDB" id="A0A2H9T5T9"/>
<name>A0A2H9T5T9_9ZZZZ</name>
<proteinExistence type="predicted"/>
<comment type="caution">
    <text evidence="1">The sequence shown here is derived from an EMBL/GenBank/DDBJ whole genome shotgun (WGS) entry which is preliminary data.</text>
</comment>
<gene>
    <name evidence="1" type="ORF">CI610_02499</name>
</gene>